<dbReference type="Proteomes" id="UP000248314">
    <property type="component" value="Unassembled WGS sequence"/>
</dbReference>
<feature type="signal peptide" evidence="2">
    <location>
        <begin position="1"/>
        <end position="20"/>
    </location>
</feature>
<organism evidence="4 5">
    <name type="scientific">Hoylesella shahii DSM 15611 = JCM 12083</name>
    <dbReference type="NCBI Taxonomy" id="1122991"/>
    <lineage>
        <taxon>Bacteria</taxon>
        <taxon>Pseudomonadati</taxon>
        <taxon>Bacteroidota</taxon>
        <taxon>Bacteroidia</taxon>
        <taxon>Bacteroidales</taxon>
        <taxon>Prevotellaceae</taxon>
        <taxon>Hoylesella</taxon>
    </lineage>
</organism>
<dbReference type="AlphaFoldDB" id="A0A318HYW6"/>
<keyword evidence="2" id="KW-0732">Signal</keyword>
<feature type="compositionally biased region" description="Basic and acidic residues" evidence="1">
    <location>
        <begin position="93"/>
        <end position="113"/>
    </location>
</feature>
<dbReference type="Pfam" id="PF05036">
    <property type="entry name" value="SPOR"/>
    <property type="match status" value="1"/>
</dbReference>
<dbReference type="InterPro" id="IPR007730">
    <property type="entry name" value="SPOR-like_dom"/>
</dbReference>
<gene>
    <name evidence="4" type="ORF">EJ73_00658</name>
</gene>
<evidence type="ECO:0000313" key="5">
    <source>
        <dbReference type="Proteomes" id="UP000248314"/>
    </source>
</evidence>
<feature type="chain" id="PRO_5016344825" evidence="2">
    <location>
        <begin position="21"/>
        <end position="228"/>
    </location>
</feature>
<dbReference type="RefSeq" id="WP_025816569.1">
    <property type="nucleotide sequence ID" value="NZ_BAIZ01000027.1"/>
</dbReference>
<accession>A0A318HYW6</accession>
<dbReference type="EMBL" id="QJJX01000005">
    <property type="protein sequence ID" value="PXX23669.1"/>
    <property type="molecule type" value="Genomic_DNA"/>
</dbReference>
<dbReference type="InterPro" id="IPR036680">
    <property type="entry name" value="SPOR-like_sf"/>
</dbReference>
<evidence type="ECO:0000256" key="1">
    <source>
        <dbReference type="SAM" id="MobiDB-lite"/>
    </source>
</evidence>
<keyword evidence="5" id="KW-1185">Reference proteome</keyword>
<protein>
    <submittedName>
        <fullName evidence="4">Sporulation related protein</fullName>
    </submittedName>
</protein>
<dbReference type="OrthoDB" id="2473397at2"/>
<evidence type="ECO:0000313" key="4">
    <source>
        <dbReference type="EMBL" id="PXX23669.1"/>
    </source>
</evidence>
<dbReference type="GeneID" id="84899861"/>
<proteinExistence type="predicted"/>
<feature type="region of interest" description="Disordered" evidence="1">
    <location>
        <begin position="53"/>
        <end position="125"/>
    </location>
</feature>
<sequence>MKRLVTLITILVCITIAVEAQTFTDYLRRRDTKTQGVVTVTQSAAIEQLVNGKGNAGKWANPNPNERTATTVNNGSTLNGKTTTETNTASRLPNDKRETEQMHKNETNKRESTQKNNALGDDGGDLNIPVIDTRKKVMKGGYKVDGYRVQAYAGGNSRDDKNRAQQTGNRIKAAYPDQPIYVHFYSPRWICRVGNYRSIEEATRMLNAIQALGYKQAVIVKGKITVQY</sequence>
<comment type="caution">
    <text evidence="4">The sequence shown here is derived from an EMBL/GenBank/DDBJ whole genome shotgun (WGS) entry which is preliminary data.</text>
</comment>
<feature type="domain" description="SPOR" evidence="3">
    <location>
        <begin position="145"/>
        <end position="221"/>
    </location>
</feature>
<evidence type="ECO:0000259" key="3">
    <source>
        <dbReference type="Pfam" id="PF05036"/>
    </source>
</evidence>
<name>A0A318HYW6_9BACT</name>
<reference evidence="4 5" key="1">
    <citation type="submission" date="2018-05" db="EMBL/GenBank/DDBJ databases">
        <title>Genomic Encyclopedia of Type Strains, Phase I: the one thousand microbial genomes (KMG-I) project.</title>
        <authorList>
            <person name="Kyrpides N."/>
        </authorList>
    </citation>
    <scope>NUCLEOTIDE SEQUENCE [LARGE SCALE GENOMIC DNA]</scope>
    <source>
        <strain evidence="4 5">DSM 15611</strain>
    </source>
</reference>
<dbReference type="SUPFAM" id="SSF110997">
    <property type="entry name" value="Sporulation related repeat"/>
    <property type="match status" value="1"/>
</dbReference>
<feature type="compositionally biased region" description="Low complexity" evidence="1">
    <location>
        <begin position="77"/>
        <end position="88"/>
    </location>
</feature>
<dbReference type="GO" id="GO:0042834">
    <property type="term" value="F:peptidoglycan binding"/>
    <property type="evidence" value="ECO:0007669"/>
    <property type="project" value="InterPro"/>
</dbReference>
<feature type="compositionally biased region" description="Polar residues" evidence="1">
    <location>
        <begin position="62"/>
        <end position="76"/>
    </location>
</feature>
<dbReference type="STRING" id="1122991.GCA_000613445_01189"/>
<evidence type="ECO:0000256" key="2">
    <source>
        <dbReference type="SAM" id="SignalP"/>
    </source>
</evidence>